<gene>
    <name evidence="2" type="ORF">A5893_05465</name>
</gene>
<keyword evidence="1" id="KW-0472">Membrane</keyword>
<evidence type="ECO:0000256" key="1">
    <source>
        <dbReference type="SAM" id="Phobius"/>
    </source>
</evidence>
<evidence type="ECO:0000313" key="3">
    <source>
        <dbReference type="Proteomes" id="UP000078459"/>
    </source>
</evidence>
<name>A0A179DH47_9SPHI</name>
<protein>
    <submittedName>
        <fullName evidence="2">Uncharacterized protein</fullName>
    </submittedName>
</protein>
<dbReference type="AlphaFoldDB" id="A0A179DH47"/>
<feature type="transmembrane region" description="Helical" evidence="1">
    <location>
        <begin position="16"/>
        <end position="36"/>
    </location>
</feature>
<dbReference type="Proteomes" id="UP000078459">
    <property type="component" value="Unassembled WGS sequence"/>
</dbReference>
<dbReference type="EMBL" id="LWHJ01000022">
    <property type="protein sequence ID" value="OAQ40397.1"/>
    <property type="molecule type" value="Genomic_DNA"/>
</dbReference>
<reference evidence="2 3" key="1">
    <citation type="submission" date="2016-04" db="EMBL/GenBank/DDBJ databases">
        <authorList>
            <person name="Evans L.H."/>
            <person name="Alamgir A."/>
            <person name="Owens N."/>
            <person name="Weber N.D."/>
            <person name="Virtaneva K."/>
            <person name="Barbian K."/>
            <person name="Babar A."/>
            <person name="Rosenke K."/>
        </authorList>
    </citation>
    <scope>NUCLEOTIDE SEQUENCE [LARGE SCALE GENOMIC DNA]</scope>
    <source>
        <strain evidence="2 3">CCM 8644</strain>
    </source>
</reference>
<proteinExistence type="predicted"/>
<keyword evidence="1" id="KW-1133">Transmembrane helix</keyword>
<sequence length="66" mass="8071">MNNKKRNFKKIEEKDVSVLTKIIVLIAIIFFLYLMYRFGGPGQTWYPGKPYYEDNSFWFFNNLFYL</sequence>
<organism evidence="2 3">
    <name type="scientific">Pedobacter psychrophilus</name>
    <dbReference type="NCBI Taxonomy" id="1826909"/>
    <lineage>
        <taxon>Bacteria</taxon>
        <taxon>Pseudomonadati</taxon>
        <taxon>Bacteroidota</taxon>
        <taxon>Sphingobacteriia</taxon>
        <taxon>Sphingobacteriales</taxon>
        <taxon>Sphingobacteriaceae</taxon>
        <taxon>Pedobacter</taxon>
    </lineage>
</organism>
<keyword evidence="3" id="KW-1185">Reference proteome</keyword>
<keyword evidence="1" id="KW-0812">Transmembrane</keyword>
<comment type="caution">
    <text evidence="2">The sequence shown here is derived from an EMBL/GenBank/DDBJ whole genome shotgun (WGS) entry which is preliminary data.</text>
</comment>
<evidence type="ECO:0000313" key="2">
    <source>
        <dbReference type="EMBL" id="OAQ40397.1"/>
    </source>
</evidence>
<reference evidence="2 3" key="2">
    <citation type="submission" date="2016-06" db="EMBL/GenBank/DDBJ databases">
        <title>Pedobacter psychrophilus sp. nov., isolated from Antarctic fragmentary rock.</title>
        <authorList>
            <person name="Svec P."/>
        </authorList>
    </citation>
    <scope>NUCLEOTIDE SEQUENCE [LARGE SCALE GENOMIC DNA]</scope>
    <source>
        <strain evidence="2 3">CCM 8644</strain>
    </source>
</reference>
<accession>A0A179DH47</accession>